<comment type="caution">
    <text evidence="1">The sequence shown here is derived from an EMBL/GenBank/DDBJ whole genome shotgun (WGS) entry which is preliminary data.</text>
</comment>
<dbReference type="OrthoDB" id="1954949at2"/>
<dbReference type="RefSeq" id="WP_151866537.1">
    <property type="nucleotide sequence ID" value="NZ_WBZB01000040.1"/>
</dbReference>
<evidence type="ECO:0000313" key="1">
    <source>
        <dbReference type="EMBL" id="KAB3527642.1"/>
    </source>
</evidence>
<dbReference type="Proteomes" id="UP000465601">
    <property type="component" value="Unassembled WGS sequence"/>
</dbReference>
<gene>
    <name evidence="1" type="ORF">F8153_11710</name>
</gene>
<dbReference type="AlphaFoldDB" id="A0A833HNA8"/>
<proteinExistence type="predicted"/>
<keyword evidence="2" id="KW-1185">Reference proteome</keyword>
<accession>A0A833HNA8</accession>
<protein>
    <submittedName>
        <fullName evidence="1">Uncharacterized protein</fullName>
    </submittedName>
</protein>
<organism evidence="1 2">
    <name type="scientific">Alkaliphilus serpentinus</name>
    <dbReference type="NCBI Taxonomy" id="1482731"/>
    <lineage>
        <taxon>Bacteria</taxon>
        <taxon>Bacillati</taxon>
        <taxon>Bacillota</taxon>
        <taxon>Clostridia</taxon>
        <taxon>Peptostreptococcales</taxon>
        <taxon>Natronincolaceae</taxon>
        <taxon>Alkaliphilus</taxon>
    </lineage>
</organism>
<reference evidence="1 2" key="1">
    <citation type="submission" date="2019-10" db="EMBL/GenBank/DDBJ databases">
        <title>Alkaliphilus serpentinus sp. nov. and Alkaliphilus pronyensis sp. nov., two novel anaerobic alkaliphilic species isolated from the serpentinized-hosted hydrothermal field of the Prony Bay (New Caledonia).</title>
        <authorList>
            <person name="Postec A."/>
        </authorList>
    </citation>
    <scope>NUCLEOTIDE SEQUENCE [LARGE SCALE GENOMIC DNA]</scope>
    <source>
        <strain evidence="1 2">LacT</strain>
    </source>
</reference>
<sequence length="91" mass="10543">MKVKERMYIDARQEKFSIGDAKKVTYSIKGVNDDIIKEKITTAVGLHAIKIEVIPSTEKVNITYFKNVITPTFIDYLFQLKGIEFTRENEQ</sequence>
<dbReference type="EMBL" id="WBZB01000040">
    <property type="protein sequence ID" value="KAB3527642.1"/>
    <property type="molecule type" value="Genomic_DNA"/>
</dbReference>
<evidence type="ECO:0000313" key="2">
    <source>
        <dbReference type="Proteomes" id="UP000465601"/>
    </source>
</evidence>
<name>A0A833HNA8_9FIRM</name>